<reference evidence="11 12" key="1">
    <citation type="submission" date="2017-12" db="EMBL/GenBank/DDBJ databases">
        <title>Gene loss provides genomic basis for host adaptation in cereal stripe rust fungi.</title>
        <authorList>
            <person name="Xia C."/>
        </authorList>
    </citation>
    <scope>NUCLEOTIDE SEQUENCE [LARGE SCALE GENOMIC DNA]</scope>
    <source>
        <strain evidence="11 12">93TX-2</strain>
    </source>
</reference>
<dbReference type="GO" id="GO:0015926">
    <property type="term" value="F:glucosidase activity"/>
    <property type="evidence" value="ECO:0007669"/>
    <property type="project" value="TreeGrafter"/>
</dbReference>
<evidence type="ECO:0000256" key="2">
    <source>
        <dbReference type="ARBA" id="ARBA00010962"/>
    </source>
</evidence>
<dbReference type="InterPro" id="IPR005629">
    <property type="entry name" value="Skn1/Kre6/Sbg1"/>
</dbReference>
<dbReference type="InterPro" id="IPR013320">
    <property type="entry name" value="ConA-like_dom_sf"/>
</dbReference>
<feature type="compositionally biased region" description="Basic and acidic residues" evidence="9">
    <location>
        <begin position="206"/>
        <end position="217"/>
    </location>
</feature>
<comment type="similarity">
    <text evidence="2">Belongs to the SKN1/KRE6 family.</text>
</comment>
<evidence type="ECO:0000313" key="11">
    <source>
        <dbReference type="EMBL" id="POW20745.1"/>
    </source>
</evidence>
<evidence type="ECO:0000256" key="8">
    <source>
        <dbReference type="ARBA" id="ARBA00023316"/>
    </source>
</evidence>
<feature type="compositionally biased region" description="Polar residues" evidence="9">
    <location>
        <begin position="60"/>
        <end position="74"/>
    </location>
</feature>
<dbReference type="EMBL" id="PKSM01000029">
    <property type="protein sequence ID" value="POW20745.1"/>
    <property type="molecule type" value="Genomic_DNA"/>
</dbReference>
<keyword evidence="3" id="KW-0812">Transmembrane</keyword>
<feature type="domain" description="GH16" evidence="10">
    <location>
        <begin position="447"/>
        <end position="879"/>
    </location>
</feature>
<dbReference type="GO" id="GO:0005789">
    <property type="term" value="C:endoplasmic reticulum membrane"/>
    <property type="evidence" value="ECO:0007669"/>
    <property type="project" value="TreeGrafter"/>
</dbReference>
<evidence type="ECO:0000256" key="7">
    <source>
        <dbReference type="ARBA" id="ARBA00023180"/>
    </source>
</evidence>
<evidence type="ECO:0000259" key="10">
    <source>
        <dbReference type="PROSITE" id="PS51762"/>
    </source>
</evidence>
<dbReference type="AlphaFoldDB" id="A0A2S4WG21"/>
<dbReference type="Gene3D" id="2.60.120.200">
    <property type="match status" value="2"/>
</dbReference>
<accession>A0A2S4WG21</accession>
<dbReference type="Pfam" id="PF03935">
    <property type="entry name" value="SKN1_KRE6_Sbg1"/>
    <property type="match status" value="1"/>
</dbReference>
<gene>
    <name evidence="11" type="ORF">PSHT_03212</name>
</gene>
<evidence type="ECO:0000256" key="5">
    <source>
        <dbReference type="ARBA" id="ARBA00022989"/>
    </source>
</evidence>
<evidence type="ECO:0000256" key="3">
    <source>
        <dbReference type="ARBA" id="ARBA00022692"/>
    </source>
</evidence>
<feature type="non-terminal residue" evidence="11">
    <location>
        <position position="1"/>
    </location>
</feature>
<dbReference type="Proteomes" id="UP000238274">
    <property type="component" value="Unassembled WGS sequence"/>
</dbReference>
<comment type="caution">
    <text evidence="11">The sequence shown here is derived from an EMBL/GenBank/DDBJ whole genome shotgun (WGS) entry which is preliminary data.</text>
</comment>
<feature type="compositionally biased region" description="Polar residues" evidence="9">
    <location>
        <begin position="1"/>
        <end position="11"/>
    </location>
</feature>
<dbReference type="VEuPathDB" id="FungiDB:PSHT_03212"/>
<dbReference type="VEuPathDB" id="FungiDB:PSTT_15942"/>
<dbReference type="GO" id="GO:0005886">
    <property type="term" value="C:plasma membrane"/>
    <property type="evidence" value="ECO:0007669"/>
    <property type="project" value="TreeGrafter"/>
</dbReference>
<dbReference type="GO" id="GO:0006078">
    <property type="term" value="P:(1-&gt;6)-beta-D-glucan biosynthetic process"/>
    <property type="evidence" value="ECO:0007669"/>
    <property type="project" value="TreeGrafter"/>
</dbReference>
<proteinExistence type="inferred from homology"/>
<reference evidence="12" key="2">
    <citation type="journal article" date="2018" name="BMC Genomics">
        <title>Genomic insights into host adaptation between the wheat stripe rust pathogen (Puccinia striiformis f. sp. tritici) and the barley stripe rust pathogen (Puccinia striiformis f. sp. hordei).</title>
        <authorList>
            <person name="Xia C."/>
            <person name="Wang M."/>
            <person name="Yin C."/>
            <person name="Cornejo O.E."/>
            <person name="Hulbert S.H."/>
            <person name="Chen X."/>
        </authorList>
    </citation>
    <scope>NUCLEOTIDE SEQUENCE [LARGE SCALE GENOMIC DNA]</scope>
    <source>
        <strain evidence="12">93TX-2</strain>
    </source>
</reference>
<organism evidence="11 12">
    <name type="scientific">Puccinia striiformis</name>
    <dbReference type="NCBI Taxonomy" id="27350"/>
    <lineage>
        <taxon>Eukaryota</taxon>
        <taxon>Fungi</taxon>
        <taxon>Dikarya</taxon>
        <taxon>Basidiomycota</taxon>
        <taxon>Pucciniomycotina</taxon>
        <taxon>Pucciniomycetes</taxon>
        <taxon>Pucciniales</taxon>
        <taxon>Pucciniaceae</taxon>
        <taxon>Puccinia</taxon>
    </lineage>
</organism>
<keyword evidence="12" id="KW-1185">Reference proteome</keyword>
<feature type="region of interest" description="Disordered" evidence="9">
    <location>
        <begin position="120"/>
        <end position="225"/>
    </location>
</feature>
<evidence type="ECO:0000256" key="1">
    <source>
        <dbReference type="ARBA" id="ARBA00004606"/>
    </source>
</evidence>
<dbReference type="GO" id="GO:0031505">
    <property type="term" value="P:fungal-type cell wall organization"/>
    <property type="evidence" value="ECO:0007669"/>
    <property type="project" value="TreeGrafter"/>
</dbReference>
<reference evidence="12" key="3">
    <citation type="journal article" date="2018" name="Mol. Plant Microbe Interact.">
        <title>Genome sequence resources for the wheat stripe rust pathogen (Puccinia striiformis f. sp. tritici) and the barley stripe rust pathogen (Puccinia striiformis f. sp. hordei).</title>
        <authorList>
            <person name="Xia C."/>
            <person name="Wang M."/>
            <person name="Yin C."/>
            <person name="Cornejo O.E."/>
            <person name="Hulbert S.H."/>
            <person name="Chen X."/>
        </authorList>
    </citation>
    <scope>NUCLEOTIDE SEQUENCE [LARGE SCALE GENOMIC DNA]</scope>
    <source>
        <strain evidence="12">93TX-2</strain>
    </source>
</reference>
<feature type="compositionally biased region" description="Polar residues" evidence="9">
    <location>
        <begin position="86"/>
        <end position="95"/>
    </location>
</feature>
<feature type="region of interest" description="Disordered" evidence="9">
    <location>
        <begin position="1"/>
        <end position="37"/>
    </location>
</feature>
<evidence type="ECO:0000313" key="12">
    <source>
        <dbReference type="Proteomes" id="UP000238274"/>
    </source>
</evidence>
<evidence type="ECO:0000256" key="9">
    <source>
        <dbReference type="SAM" id="MobiDB-lite"/>
    </source>
</evidence>
<feature type="compositionally biased region" description="Polar residues" evidence="9">
    <location>
        <begin position="120"/>
        <end position="133"/>
    </location>
</feature>
<keyword evidence="7" id="KW-0325">Glycoprotein</keyword>
<dbReference type="PANTHER" id="PTHR31361">
    <property type="entry name" value="BETA-GLUCAN SYNTHESIS-ASSOCIATED PROTEIN KRE6-RELATED"/>
    <property type="match status" value="1"/>
</dbReference>
<evidence type="ECO:0000256" key="4">
    <source>
        <dbReference type="ARBA" id="ARBA00022968"/>
    </source>
</evidence>
<sequence>VYGMSQFNRNQENSHERTPLGGEPTSPFITSLSNGDPSRLVSPLSTYSPNSFFLQRERSNSPPQSTRDLLNTFPSPAIPSPGQAFLSPSQPSTSLRNHDNELLPITSASAIPAGEYLDHYSSNSATSGENQSPHFPPSSGLGIAESTYWEPHLSSSQQQENMLSNLRNPQENPRSSERFSVQDVEDLYESRPHSLGITSDNSGQRNRSDSHSFDHVKRLSMMPPPEPIEIPTAEDVRFGIKGAKSVGWNETILSNSSSSNQGWRQSFFGKFGGTDDISHYAGLSEPMGVDGKNKDKLEELQDLPARKDSSLSIMVEGRQVNRSHDTTFVMNMAPDQSNPSASFMLWLGPKSQDDARRPAGSGCSIDSVTRVCQKTLQSRKMKNALDTYRHSLDVDDELHDPGPVLPRKGVDRLIVESKAVSGQTDWFSARGWLNAIGLAILSITLVSLFAGFPIIDYFIKHPIGTLGGFNLGGINATGQVPQIFGFRGLSTLTHRGKQEARKGLMEGTTNSYFRMNLVRIIAHSGQETTLIGSNLHYWATKNLEWYDPDQITTRNGSLVISLDRAADASKNHNLDFKGGMLQSWNKFCFTGGIIEASISLPGDPKAGGFWPAFWTMGNLGRAGYGASLDGTWPYSYDTCDIGTLPNQTDPKTGGPIAAKTMGDPYHDNVLSYLPGQRFSRCTCPRNSGKNYHPGPKHPDGTWVGRSAPEIDILEAITDPDTKQGQISQSVQLAPYNANYRMNNGTAGYVKVTDNPFQTVLNPYTGNIYQQAASGLSNTDQTSYGGKGFANYGFEYATSDEASPFITWTQKDQAMWQLTPGALGPDPISQVGQRVIPNEPMYILLNLGISSTFGAVDTKKLALPAQMRVDWVRVYQPAGAPINTNCSPRNYPTAHYIEDHLEAYTNPNLTTWAQYQQAHGDDTGNAKTGFPKNKLLDTC</sequence>
<feature type="compositionally biased region" description="Polar residues" evidence="9">
    <location>
        <begin position="153"/>
        <end position="173"/>
    </location>
</feature>
<evidence type="ECO:0000256" key="6">
    <source>
        <dbReference type="ARBA" id="ARBA00023136"/>
    </source>
</evidence>
<name>A0A2S4WG21_9BASI</name>
<dbReference type="PROSITE" id="PS51762">
    <property type="entry name" value="GH16_2"/>
    <property type="match status" value="1"/>
</dbReference>
<feature type="compositionally biased region" description="Polar residues" evidence="9">
    <location>
        <begin position="196"/>
        <end position="205"/>
    </location>
</feature>
<keyword evidence="5" id="KW-1133">Transmembrane helix</keyword>
<dbReference type="SUPFAM" id="SSF49899">
    <property type="entry name" value="Concanavalin A-like lectins/glucanases"/>
    <property type="match status" value="1"/>
</dbReference>
<comment type="subcellular location">
    <subcellularLocation>
        <location evidence="1">Membrane</location>
        <topology evidence="1">Single-pass type II membrane protein</topology>
    </subcellularLocation>
</comment>
<keyword evidence="6" id="KW-0472">Membrane</keyword>
<keyword evidence="8" id="KW-0961">Cell wall biogenesis/degradation</keyword>
<dbReference type="OrthoDB" id="412647at2759"/>
<keyword evidence="4" id="KW-0735">Signal-anchor</keyword>
<dbReference type="InterPro" id="IPR000757">
    <property type="entry name" value="Beta-glucanase-like"/>
</dbReference>
<feature type="region of interest" description="Disordered" evidence="9">
    <location>
        <begin position="54"/>
        <end position="98"/>
    </location>
</feature>
<protein>
    <recommendedName>
        <fullName evidence="10">GH16 domain-containing protein</fullName>
    </recommendedName>
</protein>
<dbReference type="PANTHER" id="PTHR31361:SF15">
    <property type="entry name" value="GH16 DOMAIN-CONTAINING PROTEIN"/>
    <property type="match status" value="1"/>
</dbReference>
<feature type="compositionally biased region" description="Polar residues" evidence="9">
    <location>
        <begin position="27"/>
        <end position="36"/>
    </location>
</feature>